<dbReference type="GO" id="GO:0006355">
    <property type="term" value="P:regulation of DNA-templated transcription"/>
    <property type="evidence" value="ECO:0007669"/>
    <property type="project" value="InterPro"/>
</dbReference>
<evidence type="ECO:0000256" key="8">
    <source>
        <dbReference type="ARBA" id="ARBA00023012"/>
    </source>
</evidence>
<dbReference type="InterPro" id="IPR036890">
    <property type="entry name" value="HATPase_C_sf"/>
</dbReference>
<dbReference type="AlphaFoldDB" id="A0A6N7ISP3"/>
<dbReference type="PROSITE" id="PS50112">
    <property type="entry name" value="PAS"/>
    <property type="match status" value="2"/>
</dbReference>
<name>A0A6N7ISP3_9FIRM</name>
<keyword evidence="6" id="KW-0418">Kinase</keyword>
<dbReference type="Gene3D" id="3.30.565.10">
    <property type="entry name" value="Histidine kinase-like ATPase, C-terminal domain"/>
    <property type="match status" value="1"/>
</dbReference>
<evidence type="ECO:0000256" key="5">
    <source>
        <dbReference type="ARBA" id="ARBA00022741"/>
    </source>
</evidence>
<dbReference type="Pfam" id="PF00512">
    <property type="entry name" value="HisKA"/>
    <property type="match status" value="1"/>
</dbReference>
<dbReference type="PANTHER" id="PTHR43065:SF10">
    <property type="entry name" value="PEROXIDE STRESS-ACTIVATED HISTIDINE KINASE MAK3"/>
    <property type="match status" value="1"/>
</dbReference>
<comment type="caution">
    <text evidence="12">The sequence shown here is derived from an EMBL/GenBank/DDBJ whole genome shotgun (WGS) entry which is preliminary data.</text>
</comment>
<reference evidence="12 13" key="1">
    <citation type="submission" date="2019-10" db="EMBL/GenBank/DDBJ databases">
        <title>Comparative genomics of sulfur disproportionating microorganisms.</title>
        <authorList>
            <person name="Ward L.M."/>
            <person name="Bertran E."/>
            <person name="Johnston D."/>
        </authorList>
    </citation>
    <scope>NUCLEOTIDE SEQUENCE [LARGE SCALE GENOMIC DNA]</scope>
    <source>
        <strain evidence="12 13">DSM 14055</strain>
    </source>
</reference>
<keyword evidence="4" id="KW-0808">Transferase</keyword>
<gene>
    <name evidence="12" type="ORF">GFC01_09420</name>
</gene>
<evidence type="ECO:0000313" key="12">
    <source>
        <dbReference type="EMBL" id="MQL52477.1"/>
    </source>
</evidence>
<dbReference type="EC" id="2.7.13.3" evidence="2"/>
<dbReference type="InterPro" id="IPR000014">
    <property type="entry name" value="PAS"/>
</dbReference>
<dbReference type="CDD" id="cd00082">
    <property type="entry name" value="HisKA"/>
    <property type="match status" value="1"/>
</dbReference>
<keyword evidence="9" id="KW-0472">Membrane</keyword>
<dbReference type="CDD" id="cd00130">
    <property type="entry name" value="PAS"/>
    <property type="match status" value="2"/>
</dbReference>
<dbReference type="InterPro" id="IPR004358">
    <property type="entry name" value="Sig_transdc_His_kin-like_C"/>
</dbReference>
<keyword evidence="9" id="KW-0812">Transmembrane</keyword>
<feature type="domain" description="PAS" evidence="11">
    <location>
        <begin position="94"/>
        <end position="145"/>
    </location>
</feature>
<organism evidence="12 13">
    <name type="scientific">Desulfofundulus thermobenzoicus</name>
    <dbReference type="NCBI Taxonomy" id="29376"/>
    <lineage>
        <taxon>Bacteria</taxon>
        <taxon>Bacillati</taxon>
        <taxon>Bacillota</taxon>
        <taxon>Clostridia</taxon>
        <taxon>Eubacteriales</taxon>
        <taxon>Peptococcaceae</taxon>
        <taxon>Desulfofundulus</taxon>
    </lineage>
</organism>
<dbReference type="Pfam" id="PF13426">
    <property type="entry name" value="PAS_9"/>
    <property type="match status" value="1"/>
</dbReference>
<sequence>MSAKNWRLLLVAVPVALILLYFAVYENSLFFKHLNMEPFTTRPELVTKLVFSMALHNVMLLLLAGLLGFSMFKYYRVRQGQRLAQEEIIREIQMKEFVTSVLNSTPLAIMTADNHMKISFVNRAWESLVGYTGNEVEGKDLSELLGLLQAKMMETGTTERNPGFPVPGKQLNITGKNGQLIHVTLDTTPLMRGDTREGTIIYVMDISAEVKYDNLKQTAATILEQMLGGVIAVDASGKVTMFNRSAEQITGIEASHAIGRSLTDLFPKVAPEKLVPLQALQKGAPVGPVEEQWNFQGKNYILLTSADVLREKNGRISGAVTVFHDITQLRHQQDLDHNREKLAVVGQMAAGMAHELRNPLTSVKGFAQLLGERLADEKNKEYLNIIIREIDRTNEIIRDFLLLARPRSPRGELVDLNQLLNDLLPLIESQCLLTEVDLVRCQDPALPVIPGEPDQLKQVLLNLIHNALQAMEGREKKTLTLATHYLPDSGEIKVVVRDTGTGMSPEVLKRLGTPFFTTKDAGTGLGLTVSYRIIENHGGRVEVESHAGAGSEFRLYLPVPPSGQKH</sequence>
<dbReference type="PRINTS" id="PR00344">
    <property type="entry name" value="BCTRLSENSOR"/>
</dbReference>
<evidence type="ECO:0000256" key="1">
    <source>
        <dbReference type="ARBA" id="ARBA00000085"/>
    </source>
</evidence>
<dbReference type="RefSeq" id="WP_152946606.1">
    <property type="nucleotide sequence ID" value="NZ_WHYR01000022.1"/>
</dbReference>
<keyword evidence="8" id="KW-0902">Two-component regulatory system</keyword>
<dbReference type="InterPro" id="IPR013767">
    <property type="entry name" value="PAS_fold"/>
</dbReference>
<evidence type="ECO:0000256" key="9">
    <source>
        <dbReference type="SAM" id="Phobius"/>
    </source>
</evidence>
<dbReference type="SUPFAM" id="SSF47384">
    <property type="entry name" value="Homodimeric domain of signal transducing histidine kinase"/>
    <property type="match status" value="1"/>
</dbReference>
<dbReference type="PROSITE" id="PS50109">
    <property type="entry name" value="HIS_KIN"/>
    <property type="match status" value="1"/>
</dbReference>
<evidence type="ECO:0000256" key="6">
    <source>
        <dbReference type="ARBA" id="ARBA00022777"/>
    </source>
</evidence>
<dbReference type="SMART" id="SM00091">
    <property type="entry name" value="PAS"/>
    <property type="match status" value="2"/>
</dbReference>
<keyword evidence="5" id="KW-0547">Nucleotide-binding</keyword>
<dbReference type="InterPro" id="IPR035965">
    <property type="entry name" value="PAS-like_dom_sf"/>
</dbReference>
<dbReference type="GO" id="GO:0000155">
    <property type="term" value="F:phosphorelay sensor kinase activity"/>
    <property type="evidence" value="ECO:0007669"/>
    <property type="project" value="InterPro"/>
</dbReference>
<dbReference type="PANTHER" id="PTHR43065">
    <property type="entry name" value="SENSOR HISTIDINE KINASE"/>
    <property type="match status" value="1"/>
</dbReference>
<dbReference type="Pfam" id="PF02518">
    <property type="entry name" value="HATPase_c"/>
    <property type="match status" value="1"/>
</dbReference>
<evidence type="ECO:0000256" key="3">
    <source>
        <dbReference type="ARBA" id="ARBA00022553"/>
    </source>
</evidence>
<evidence type="ECO:0000259" key="10">
    <source>
        <dbReference type="PROSITE" id="PS50109"/>
    </source>
</evidence>
<keyword evidence="3" id="KW-0597">Phosphoprotein</keyword>
<dbReference type="InterPro" id="IPR036097">
    <property type="entry name" value="HisK_dim/P_sf"/>
</dbReference>
<dbReference type="GO" id="GO:0005524">
    <property type="term" value="F:ATP binding"/>
    <property type="evidence" value="ECO:0007669"/>
    <property type="project" value="UniProtKB-KW"/>
</dbReference>
<dbReference type="InterPro" id="IPR005467">
    <property type="entry name" value="His_kinase_dom"/>
</dbReference>
<dbReference type="EMBL" id="WHYR01000022">
    <property type="protein sequence ID" value="MQL52477.1"/>
    <property type="molecule type" value="Genomic_DNA"/>
</dbReference>
<dbReference type="NCBIfam" id="TIGR00229">
    <property type="entry name" value="sensory_box"/>
    <property type="match status" value="2"/>
</dbReference>
<dbReference type="Gene3D" id="3.30.450.20">
    <property type="entry name" value="PAS domain"/>
    <property type="match status" value="2"/>
</dbReference>
<dbReference type="SMART" id="SM00387">
    <property type="entry name" value="HATPase_c"/>
    <property type="match status" value="1"/>
</dbReference>
<accession>A0A6N7ISP3</accession>
<keyword evidence="9" id="KW-1133">Transmembrane helix</keyword>
<keyword evidence="7" id="KW-0067">ATP-binding</keyword>
<dbReference type="OrthoDB" id="9784397at2"/>
<keyword evidence="13" id="KW-1185">Reference proteome</keyword>
<dbReference type="SMART" id="SM00388">
    <property type="entry name" value="HisKA"/>
    <property type="match status" value="1"/>
</dbReference>
<dbReference type="SUPFAM" id="SSF55785">
    <property type="entry name" value="PYP-like sensor domain (PAS domain)"/>
    <property type="match status" value="2"/>
</dbReference>
<evidence type="ECO:0000259" key="11">
    <source>
        <dbReference type="PROSITE" id="PS50112"/>
    </source>
</evidence>
<feature type="transmembrane region" description="Helical" evidence="9">
    <location>
        <begin position="7"/>
        <end position="25"/>
    </location>
</feature>
<comment type="catalytic activity">
    <reaction evidence="1">
        <text>ATP + protein L-histidine = ADP + protein N-phospho-L-histidine.</text>
        <dbReference type="EC" id="2.7.13.3"/>
    </reaction>
</comment>
<feature type="domain" description="Histidine kinase" evidence="10">
    <location>
        <begin position="351"/>
        <end position="561"/>
    </location>
</feature>
<dbReference type="Gene3D" id="1.10.287.130">
    <property type="match status" value="1"/>
</dbReference>
<protein>
    <recommendedName>
        <fullName evidence="2">histidine kinase</fullName>
        <ecNumber evidence="2">2.7.13.3</ecNumber>
    </recommendedName>
</protein>
<evidence type="ECO:0000256" key="2">
    <source>
        <dbReference type="ARBA" id="ARBA00012438"/>
    </source>
</evidence>
<evidence type="ECO:0000256" key="7">
    <source>
        <dbReference type="ARBA" id="ARBA00022840"/>
    </source>
</evidence>
<feature type="domain" description="PAS" evidence="11">
    <location>
        <begin position="215"/>
        <end position="272"/>
    </location>
</feature>
<dbReference type="Pfam" id="PF00989">
    <property type="entry name" value="PAS"/>
    <property type="match status" value="1"/>
</dbReference>
<evidence type="ECO:0000256" key="4">
    <source>
        <dbReference type="ARBA" id="ARBA00022679"/>
    </source>
</evidence>
<dbReference type="InterPro" id="IPR003661">
    <property type="entry name" value="HisK_dim/P_dom"/>
</dbReference>
<dbReference type="SUPFAM" id="SSF55874">
    <property type="entry name" value="ATPase domain of HSP90 chaperone/DNA topoisomerase II/histidine kinase"/>
    <property type="match status" value="1"/>
</dbReference>
<dbReference type="InterPro" id="IPR003594">
    <property type="entry name" value="HATPase_dom"/>
</dbReference>
<feature type="transmembrane region" description="Helical" evidence="9">
    <location>
        <begin position="45"/>
        <end position="72"/>
    </location>
</feature>
<evidence type="ECO:0000313" key="13">
    <source>
        <dbReference type="Proteomes" id="UP000441717"/>
    </source>
</evidence>
<proteinExistence type="predicted"/>
<dbReference type="Proteomes" id="UP000441717">
    <property type="component" value="Unassembled WGS sequence"/>
</dbReference>